<reference evidence="5" key="1">
    <citation type="submission" date="2024-07" db="EMBL/GenBank/DDBJ databases">
        <title>Identification and characteristics of an arsenic-resistant bacterial isolate, which belongs to a novel species.</title>
        <authorList>
            <person name="Juszczyk A."/>
            <person name="Kowalczyk A."/>
            <person name="Was K."/>
            <person name="Kosowicz W."/>
            <person name="Budzyn A."/>
            <person name="Latowski D."/>
        </authorList>
    </citation>
    <scope>NUCLEOTIDE SEQUENCE</scope>
    <source>
        <strain evidence="5">As8PL</strain>
    </source>
</reference>
<evidence type="ECO:0000256" key="3">
    <source>
        <dbReference type="ARBA" id="ARBA00038502"/>
    </source>
</evidence>
<dbReference type="RefSeq" id="WP_368505184.1">
    <property type="nucleotide sequence ID" value="NZ_CP162551.1"/>
</dbReference>
<dbReference type="EMBL" id="CP162551">
    <property type="protein sequence ID" value="XDI37856.1"/>
    <property type="molecule type" value="Genomic_DNA"/>
</dbReference>
<dbReference type="GO" id="GO:0008999">
    <property type="term" value="F:protein-N-terminal-alanine acetyltransferase activity"/>
    <property type="evidence" value="ECO:0007669"/>
    <property type="project" value="TreeGrafter"/>
</dbReference>
<evidence type="ECO:0000313" key="5">
    <source>
        <dbReference type="EMBL" id="XDI37856.1"/>
    </source>
</evidence>
<dbReference type="Gene3D" id="3.40.630.30">
    <property type="match status" value="1"/>
</dbReference>
<dbReference type="GO" id="GO:0005737">
    <property type="term" value="C:cytoplasm"/>
    <property type="evidence" value="ECO:0007669"/>
    <property type="project" value="TreeGrafter"/>
</dbReference>
<evidence type="ECO:0000256" key="1">
    <source>
        <dbReference type="ARBA" id="ARBA00022679"/>
    </source>
</evidence>
<name>A0AB39BVC4_9BACI</name>
<keyword evidence="2 5" id="KW-0012">Acyltransferase</keyword>
<keyword evidence="1 5" id="KW-0808">Transferase</keyword>
<dbReference type="EC" id="2.3.-.-" evidence="5"/>
<dbReference type="PANTHER" id="PTHR43792">
    <property type="entry name" value="GNAT FAMILY, PUTATIVE (AFU_ORTHOLOGUE AFUA_3G00765)-RELATED-RELATED"/>
    <property type="match status" value="1"/>
</dbReference>
<feature type="domain" description="N-acetyltransferase" evidence="4">
    <location>
        <begin position="3"/>
        <end position="169"/>
    </location>
</feature>
<dbReference type="InterPro" id="IPR000182">
    <property type="entry name" value="GNAT_dom"/>
</dbReference>
<gene>
    <name evidence="5" type="ORF">AB3N04_05950</name>
</gene>
<protein>
    <submittedName>
        <fullName evidence="5">GNAT family N-acetyltransferase</fullName>
        <ecNumber evidence="5">2.3.-.-</ecNumber>
    </submittedName>
</protein>
<dbReference type="AlphaFoldDB" id="A0AB39BVC4"/>
<organism evidence="5">
    <name type="scientific">Alkalihalophilus sp. As8PL</name>
    <dbReference type="NCBI Taxonomy" id="3237103"/>
    <lineage>
        <taxon>Bacteria</taxon>
        <taxon>Bacillati</taxon>
        <taxon>Bacillota</taxon>
        <taxon>Bacilli</taxon>
        <taxon>Bacillales</taxon>
        <taxon>Bacillaceae</taxon>
        <taxon>Alkalihalophilus</taxon>
    </lineage>
</organism>
<evidence type="ECO:0000259" key="4">
    <source>
        <dbReference type="PROSITE" id="PS51186"/>
    </source>
</evidence>
<dbReference type="InterPro" id="IPR051531">
    <property type="entry name" value="N-acetyltransferase"/>
</dbReference>
<dbReference type="InterPro" id="IPR016181">
    <property type="entry name" value="Acyl_CoA_acyltransferase"/>
</dbReference>
<sequence>MEITLEKLQPGDAKKLYEFEIENRDYFEKMVPSRGEDYYNFETFKIRHEALLDEQTKGQSYYYLIKNENGLILGRMNLVDIDKSRNLGYIGYRVGGAYTGKGIANRALKLLLETLNWQGIKQVLAKTTTNNIPSQKVLEKNGFNHISTSDEEFVMNGNRLKFVYYKWTI</sequence>
<accession>A0AB39BVC4</accession>
<dbReference type="PANTHER" id="PTHR43792:SF8">
    <property type="entry name" value="[RIBOSOMAL PROTEIN US5]-ALANINE N-ACETYLTRANSFERASE"/>
    <property type="match status" value="1"/>
</dbReference>
<dbReference type="Pfam" id="PF13302">
    <property type="entry name" value="Acetyltransf_3"/>
    <property type="match status" value="1"/>
</dbReference>
<dbReference type="SUPFAM" id="SSF55729">
    <property type="entry name" value="Acyl-CoA N-acyltransferases (Nat)"/>
    <property type="match status" value="1"/>
</dbReference>
<evidence type="ECO:0000256" key="2">
    <source>
        <dbReference type="ARBA" id="ARBA00023315"/>
    </source>
</evidence>
<dbReference type="PROSITE" id="PS51186">
    <property type="entry name" value="GNAT"/>
    <property type="match status" value="1"/>
</dbReference>
<comment type="similarity">
    <text evidence="3">Belongs to the acetyltransferase family. RimJ subfamily.</text>
</comment>
<proteinExistence type="inferred from homology"/>